<comment type="catalytic activity">
    <reaction evidence="8">
        <text>Fe(III)-heme b-[protein] + nitric oxide + H2O = Fe(II)-heme b-[protein] + nitrite + 2 H(+)</text>
        <dbReference type="Rhea" id="RHEA:77711"/>
        <dbReference type="Rhea" id="RHEA-COMP:18975"/>
        <dbReference type="Rhea" id="RHEA-COMP:18976"/>
        <dbReference type="ChEBI" id="CHEBI:15377"/>
        <dbReference type="ChEBI" id="CHEBI:15378"/>
        <dbReference type="ChEBI" id="CHEBI:16301"/>
        <dbReference type="ChEBI" id="CHEBI:16480"/>
        <dbReference type="ChEBI" id="CHEBI:55376"/>
        <dbReference type="ChEBI" id="CHEBI:60344"/>
    </reaction>
    <physiologicalReaction direction="right-to-left" evidence="8">
        <dbReference type="Rhea" id="RHEA:77713"/>
    </physiologicalReaction>
</comment>
<evidence type="ECO:0000256" key="4">
    <source>
        <dbReference type="ARBA" id="ARBA00022617"/>
    </source>
</evidence>
<dbReference type="Gene3D" id="1.10.490.10">
    <property type="entry name" value="Globins"/>
    <property type="match status" value="1"/>
</dbReference>
<dbReference type="PRINTS" id="PR00188">
    <property type="entry name" value="PLANTGLOBIN"/>
</dbReference>
<dbReference type="PANTHER" id="PTHR22924">
    <property type="entry name" value="LEGHEMOGLOBIN-RELATED"/>
    <property type="match status" value="1"/>
</dbReference>
<keyword evidence="5" id="KW-0479">Metal-binding</keyword>
<organism evidence="9 10">
    <name type="scientific">Dendrobium nobile</name>
    <name type="common">Orchid</name>
    <dbReference type="NCBI Taxonomy" id="94219"/>
    <lineage>
        <taxon>Eukaryota</taxon>
        <taxon>Viridiplantae</taxon>
        <taxon>Streptophyta</taxon>
        <taxon>Embryophyta</taxon>
        <taxon>Tracheophyta</taxon>
        <taxon>Spermatophyta</taxon>
        <taxon>Magnoliopsida</taxon>
        <taxon>Liliopsida</taxon>
        <taxon>Asparagales</taxon>
        <taxon>Orchidaceae</taxon>
        <taxon>Epidendroideae</taxon>
        <taxon>Malaxideae</taxon>
        <taxon>Dendrobiinae</taxon>
        <taxon>Dendrobium</taxon>
    </lineage>
</organism>
<dbReference type="GO" id="GO:0005634">
    <property type="term" value="C:nucleus"/>
    <property type="evidence" value="ECO:0007669"/>
    <property type="project" value="UniProtKB-SubCell"/>
</dbReference>
<keyword evidence="3" id="KW-0963">Cytoplasm</keyword>
<comment type="caution">
    <text evidence="9">The sequence shown here is derived from an EMBL/GenBank/DDBJ whole genome shotgun (WGS) entry which is preliminary data.</text>
</comment>
<dbReference type="AlphaFoldDB" id="A0A8T3ACP8"/>
<evidence type="ECO:0000256" key="5">
    <source>
        <dbReference type="ARBA" id="ARBA00022723"/>
    </source>
</evidence>
<accession>A0A8T3ACP8</accession>
<evidence type="ECO:0000313" key="10">
    <source>
        <dbReference type="Proteomes" id="UP000829196"/>
    </source>
</evidence>
<keyword evidence="10" id="KW-1185">Reference proteome</keyword>
<evidence type="ECO:0000256" key="1">
    <source>
        <dbReference type="ARBA" id="ARBA00004123"/>
    </source>
</evidence>
<evidence type="ECO:0000256" key="7">
    <source>
        <dbReference type="ARBA" id="ARBA00023242"/>
    </source>
</evidence>
<sequence>MEHNEEGCSYTWSEVLLKTCEAAAQLRTIGKVTVRETTLKKIGIKQVKYGVLDKHFEVKRFALLEMIKVVVPPIWSLEMKTAMTVAYNHLVEAIKEEMNSLP</sequence>
<dbReference type="GO" id="GO:0005737">
    <property type="term" value="C:cytoplasm"/>
    <property type="evidence" value="ECO:0007669"/>
    <property type="project" value="UniProtKB-SubCell"/>
</dbReference>
<gene>
    <name evidence="9" type="ORF">KFK09_024026</name>
</gene>
<dbReference type="GO" id="GO:0019825">
    <property type="term" value="F:oxygen binding"/>
    <property type="evidence" value="ECO:0007669"/>
    <property type="project" value="InterPro"/>
</dbReference>
<keyword evidence="7" id="KW-0539">Nucleus</keyword>
<dbReference type="OrthoDB" id="436496at2759"/>
<reference evidence="9" key="1">
    <citation type="journal article" date="2022" name="Front. Genet.">
        <title>Chromosome-Scale Assembly of the Dendrobium nobile Genome Provides Insights Into the Molecular Mechanism of the Biosynthesis of the Medicinal Active Ingredient of Dendrobium.</title>
        <authorList>
            <person name="Xu Q."/>
            <person name="Niu S.-C."/>
            <person name="Li K.-L."/>
            <person name="Zheng P.-J."/>
            <person name="Zhang X.-J."/>
            <person name="Jia Y."/>
            <person name="Liu Y."/>
            <person name="Niu Y.-X."/>
            <person name="Yu L.-H."/>
            <person name="Chen D.-F."/>
            <person name="Zhang G.-Q."/>
        </authorList>
    </citation>
    <scope>NUCLEOTIDE SEQUENCE</scope>
    <source>
        <tissue evidence="9">Leaf</tissue>
    </source>
</reference>
<evidence type="ECO:0000256" key="8">
    <source>
        <dbReference type="ARBA" id="ARBA00048118"/>
    </source>
</evidence>
<dbReference type="GO" id="GO:0020037">
    <property type="term" value="F:heme binding"/>
    <property type="evidence" value="ECO:0007669"/>
    <property type="project" value="InterPro"/>
</dbReference>
<dbReference type="InterPro" id="IPR001032">
    <property type="entry name" value="Leghaemoglobin-like"/>
</dbReference>
<dbReference type="SMR" id="A0A8T3ACP8"/>
<evidence type="ECO:0000256" key="6">
    <source>
        <dbReference type="ARBA" id="ARBA00023004"/>
    </source>
</evidence>
<evidence type="ECO:0000313" key="9">
    <source>
        <dbReference type="EMBL" id="KAI0493899.1"/>
    </source>
</evidence>
<dbReference type="GO" id="GO:0046872">
    <property type="term" value="F:metal ion binding"/>
    <property type="evidence" value="ECO:0007669"/>
    <property type="project" value="UniProtKB-KW"/>
</dbReference>
<dbReference type="EMBL" id="JAGYWB010000017">
    <property type="protein sequence ID" value="KAI0493899.1"/>
    <property type="molecule type" value="Genomic_DNA"/>
</dbReference>
<dbReference type="InterPro" id="IPR009050">
    <property type="entry name" value="Globin-like_sf"/>
</dbReference>
<dbReference type="SUPFAM" id="SSF46458">
    <property type="entry name" value="Globin-like"/>
    <property type="match status" value="1"/>
</dbReference>
<name>A0A8T3ACP8_DENNO</name>
<keyword evidence="6" id="KW-0408">Iron</keyword>
<evidence type="ECO:0000256" key="2">
    <source>
        <dbReference type="ARBA" id="ARBA00004496"/>
    </source>
</evidence>
<comment type="subcellular location">
    <subcellularLocation>
        <location evidence="2">Cytoplasm</location>
    </subcellularLocation>
    <subcellularLocation>
        <location evidence="1">Nucleus</location>
    </subcellularLocation>
</comment>
<keyword evidence="4" id="KW-0349">Heme</keyword>
<proteinExistence type="predicted"/>
<evidence type="ECO:0000256" key="3">
    <source>
        <dbReference type="ARBA" id="ARBA00022490"/>
    </source>
</evidence>
<protein>
    <submittedName>
        <fullName evidence="9">Uncharacterized protein</fullName>
    </submittedName>
</protein>
<dbReference type="InterPro" id="IPR012292">
    <property type="entry name" value="Globin/Proto"/>
</dbReference>
<dbReference type="PANTHER" id="PTHR22924:SF98">
    <property type="entry name" value="NON-SYMBIOTIC HEMOGLOBIN 3"/>
    <property type="match status" value="1"/>
</dbReference>
<dbReference type="Proteomes" id="UP000829196">
    <property type="component" value="Unassembled WGS sequence"/>
</dbReference>